<dbReference type="EMBL" id="KZ350005">
    <property type="protein sequence ID" value="PIO64319.1"/>
    <property type="molecule type" value="Genomic_DNA"/>
</dbReference>
<accession>A0A2G9U235</accession>
<feature type="region of interest" description="Disordered" evidence="1">
    <location>
        <begin position="47"/>
        <end position="71"/>
    </location>
</feature>
<feature type="compositionally biased region" description="Basic and acidic residues" evidence="1">
    <location>
        <begin position="47"/>
        <end position="57"/>
    </location>
</feature>
<evidence type="ECO:0000313" key="3">
    <source>
        <dbReference type="Proteomes" id="UP000230423"/>
    </source>
</evidence>
<keyword evidence="3" id="KW-1185">Reference proteome</keyword>
<evidence type="ECO:0000313" key="2">
    <source>
        <dbReference type="EMBL" id="PIO64319.1"/>
    </source>
</evidence>
<name>A0A2G9U235_TELCI</name>
<protein>
    <submittedName>
        <fullName evidence="2">Uncharacterized protein</fullName>
    </submittedName>
</protein>
<dbReference type="Proteomes" id="UP000230423">
    <property type="component" value="Unassembled WGS sequence"/>
</dbReference>
<organism evidence="2 3">
    <name type="scientific">Teladorsagia circumcincta</name>
    <name type="common">Brown stomach worm</name>
    <name type="synonym">Ostertagia circumcincta</name>
    <dbReference type="NCBI Taxonomy" id="45464"/>
    <lineage>
        <taxon>Eukaryota</taxon>
        <taxon>Metazoa</taxon>
        <taxon>Ecdysozoa</taxon>
        <taxon>Nematoda</taxon>
        <taxon>Chromadorea</taxon>
        <taxon>Rhabditida</taxon>
        <taxon>Rhabditina</taxon>
        <taxon>Rhabditomorpha</taxon>
        <taxon>Strongyloidea</taxon>
        <taxon>Trichostrongylidae</taxon>
        <taxon>Teladorsagia</taxon>
    </lineage>
</organism>
<reference evidence="2 3" key="1">
    <citation type="submission" date="2015-09" db="EMBL/GenBank/DDBJ databases">
        <title>Draft genome of the parasitic nematode Teladorsagia circumcincta isolate WARC Sus (inbred).</title>
        <authorList>
            <person name="Mitreva M."/>
        </authorList>
    </citation>
    <scope>NUCLEOTIDE SEQUENCE [LARGE SCALE GENOMIC DNA]</scope>
    <source>
        <strain evidence="2 3">S</strain>
    </source>
</reference>
<feature type="compositionally biased region" description="Acidic residues" evidence="1">
    <location>
        <begin position="58"/>
        <end position="71"/>
    </location>
</feature>
<dbReference type="AlphaFoldDB" id="A0A2G9U235"/>
<gene>
    <name evidence="2" type="ORF">TELCIR_14058</name>
</gene>
<evidence type="ECO:0000256" key="1">
    <source>
        <dbReference type="SAM" id="MobiDB-lite"/>
    </source>
</evidence>
<proteinExistence type="predicted"/>
<sequence length="71" mass="8442">MRERRLQWYGHAMRAAPNTVAATVYRFEVDLKIAQLRHKDVLNRMARFDGPRSAEQRQEEDEEDLGEQLEL</sequence>